<keyword evidence="7" id="KW-1185">Reference proteome</keyword>
<evidence type="ECO:0000256" key="3">
    <source>
        <dbReference type="ARBA" id="ARBA00023004"/>
    </source>
</evidence>
<dbReference type="EMBL" id="BMJB01000003">
    <property type="protein sequence ID" value="GGA77904.1"/>
    <property type="molecule type" value="Genomic_DNA"/>
</dbReference>
<dbReference type="InterPro" id="IPR018967">
    <property type="entry name" value="FeS-contain_CDGSH-typ"/>
</dbReference>
<dbReference type="InterPro" id="IPR042216">
    <property type="entry name" value="MitoNEET_CISD"/>
</dbReference>
<dbReference type="Proteomes" id="UP000648801">
    <property type="component" value="Unassembled WGS sequence"/>
</dbReference>
<feature type="domain" description="Iron-binding zinc finger CDGSH type" evidence="5">
    <location>
        <begin position="43"/>
        <end position="78"/>
    </location>
</feature>
<dbReference type="PANTHER" id="PTHR46491">
    <property type="entry name" value="CDGSH IRON SULFUR DOMAIN PROTEIN HOMOLOG"/>
    <property type="match status" value="1"/>
</dbReference>
<evidence type="ECO:0000256" key="2">
    <source>
        <dbReference type="ARBA" id="ARBA00022723"/>
    </source>
</evidence>
<dbReference type="InterPro" id="IPR016548">
    <property type="entry name" value="UCP009180"/>
</dbReference>
<dbReference type="SMART" id="SM00704">
    <property type="entry name" value="ZnF_CDGSH"/>
    <property type="match status" value="2"/>
</dbReference>
<dbReference type="GO" id="GO:0005737">
    <property type="term" value="C:cytoplasm"/>
    <property type="evidence" value="ECO:0007669"/>
    <property type="project" value="UniProtKB-ARBA"/>
</dbReference>
<dbReference type="Gene3D" id="3.40.5.90">
    <property type="entry name" value="CDGSH iron-sulfur domain, mitoNEET-type"/>
    <property type="match status" value="2"/>
</dbReference>
<dbReference type="PIRSF" id="PIRSF009180">
    <property type="entry name" value="UCP009180"/>
    <property type="match status" value="1"/>
</dbReference>
<accession>A0A916RZD9</accession>
<keyword evidence="2" id="KW-0479">Metal-binding</keyword>
<feature type="domain" description="Iron-binding zinc finger CDGSH type" evidence="5">
    <location>
        <begin position="191"/>
        <end position="228"/>
    </location>
</feature>
<dbReference type="PANTHER" id="PTHR46491:SF3">
    <property type="entry name" value="CDGSH IRON-SULFUR DOMAIN-CONTAINING PROTEIN 3, MITOCHONDRIAL"/>
    <property type="match status" value="1"/>
</dbReference>
<protein>
    <submittedName>
        <fullName evidence="6">Iron-binding protein</fullName>
    </submittedName>
</protein>
<sequence length="233" mass="25364">MSDAEKVSQIQVTKNGPYIVKGSLPVMMETIAQNDEGGSWTWKRGRDFEAGAQYALCRCGHSHKKPFCDGTHAKVGFDGTETASHASYKEQAKTYDGPGMVLEDAERLCAFARFCDNGGSIWRQIEETDDGEVRKAVVHEETHCPSGRLVLLEKPSGKAVEPELAQSIGLVEDPAENCSGPLWVRGGVQVVSADGEKYEVRNRVTLCRCGQSSNKPFCDGSHASVKFHDGLQG</sequence>
<evidence type="ECO:0000256" key="1">
    <source>
        <dbReference type="ARBA" id="ARBA00022714"/>
    </source>
</evidence>
<dbReference type="InterPro" id="IPR052950">
    <property type="entry name" value="CISD"/>
</dbReference>
<dbReference type="InterPro" id="IPR010693">
    <property type="entry name" value="Divergent_4Fe-4S_mono-cluster"/>
</dbReference>
<dbReference type="Pfam" id="PF09360">
    <property type="entry name" value="zf-CDGSH"/>
    <property type="match status" value="2"/>
</dbReference>
<evidence type="ECO:0000259" key="5">
    <source>
        <dbReference type="SMART" id="SM00704"/>
    </source>
</evidence>
<comment type="caution">
    <text evidence="6">The sequence shown here is derived from an EMBL/GenBank/DDBJ whole genome shotgun (WGS) entry which is preliminary data.</text>
</comment>
<evidence type="ECO:0000256" key="4">
    <source>
        <dbReference type="ARBA" id="ARBA00023014"/>
    </source>
</evidence>
<evidence type="ECO:0000313" key="6">
    <source>
        <dbReference type="EMBL" id="GGA77904.1"/>
    </source>
</evidence>
<evidence type="ECO:0000313" key="7">
    <source>
        <dbReference type="Proteomes" id="UP000648801"/>
    </source>
</evidence>
<reference evidence="6" key="2">
    <citation type="submission" date="2020-09" db="EMBL/GenBank/DDBJ databases">
        <authorList>
            <person name="Sun Q."/>
            <person name="Zhou Y."/>
        </authorList>
    </citation>
    <scope>NUCLEOTIDE SEQUENCE</scope>
    <source>
        <strain evidence="6">CGMCC 1.15447</strain>
    </source>
</reference>
<dbReference type="GO" id="GO:0051537">
    <property type="term" value="F:2 iron, 2 sulfur cluster binding"/>
    <property type="evidence" value="ECO:0007669"/>
    <property type="project" value="UniProtKB-KW"/>
</dbReference>
<gene>
    <name evidence="6" type="ORF">GCM10011507_31450</name>
</gene>
<name>A0A916RZD9_9BACT</name>
<dbReference type="AlphaFoldDB" id="A0A916RZD9"/>
<proteinExistence type="predicted"/>
<organism evidence="6 7">
    <name type="scientific">Edaphobacter acidisoli</name>
    <dbReference type="NCBI Taxonomy" id="2040573"/>
    <lineage>
        <taxon>Bacteria</taxon>
        <taxon>Pseudomonadati</taxon>
        <taxon>Acidobacteriota</taxon>
        <taxon>Terriglobia</taxon>
        <taxon>Terriglobales</taxon>
        <taxon>Acidobacteriaceae</taxon>
        <taxon>Edaphobacter</taxon>
    </lineage>
</organism>
<dbReference type="Pfam" id="PF06902">
    <property type="entry name" value="Fer4_19"/>
    <property type="match status" value="1"/>
</dbReference>
<dbReference type="GO" id="GO:0046872">
    <property type="term" value="F:metal ion binding"/>
    <property type="evidence" value="ECO:0007669"/>
    <property type="project" value="UniProtKB-KW"/>
</dbReference>
<keyword evidence="4" id="KW-0411">Iron-sulfur</keyword>
<keyword evidence="3" id="KW-0408">Iron</keyword>
<reference evidence="6" key="1">
    <citation type="journal article" date="2014" name="Int. J. Syst. Evol. Microbiol.">
        <title>Complete genome sequence of Corynebacterium casei LMG S-19264T (=DSM 44701T), isolated from a smear-ripened cheese.</title>
        <authorList>
            <consortium name="US DOE Joint Genome Institute (JGI-PGF)"/>
            <person name="Walter F."/>
            <person name="Albersmeier A."/>
            <person name="Kalinowski J."/>
            <person name="Ruckert C."/>
        </authorList>
    </citation>
    <scope>NUCLEOTIDE SEQUENCE</scope>
    <source>
        <strain evidence="6">CGMCC 1.15447</strain>
    </source>
</reference>
<keyword evidence="1" id="KW-0001">2Fe-2S</keyword>